<dbReference type="AlphaFoldDB" id="A0AA39JTW5"/>
<protein>
    <submittedName>
        <fullName evidence="1">Uncharacterized protein</fullName>
    </submittedName>
</protein>
<dbReference type="RefSeq" id="XP_060326572.1">
    <property type="nucleotide sequence ID" value="XM_060483690.1"/>
</dbReference>
<gene>
    <name evidence="1" type="ORF">EV420DRAFT_844363</name>
</gene>
<keyword evidence="2" id="KW-1185">Reference proteome</keyword>
<comment type="caution">
    <text evidence="1">The sequence shown here is derived from an EMBL/GenBank/DDBJ whole genome shotgun (WGS) entry which is preliminary data.</text>
</comment>
<reference evidence="1" key="1">
    <citation type="submission" date="2023-06" db="EMBL/GenBank/DDBJ databases">
        <authorList>
            <consortium name="Lawrence Berkeley National Laboratory"/>
            <person name="Ahrendt S."/>
            <person name="Sahu N."/>
            <person name="Indic B."/>
            <person name="Wong-Bajracharya J."/>
            <person name="Merenyi Z."/>
            <person name="Ke H.-M."/>
            <person name="Monk M."/>
            <person name="Kocsube S."/>
            <person name="Drula E."/>
            <person name="Lipzen A."/>
            <person name="Balint B."/>
            <person name="Henrissat B."/>
            <person name="Andreopoulos B."/>
            <person name="Martin F.M."/>
            <person name="Harder C.B."/>
            <person name="Rigling D."/>
            <person name="Ford K.L."/>
            <person name="Foster G.D."/>
            <person name="Pangilinan J."/>
            <person name="Papanicolaou A."/>
            <person name="Barry K."/>
            <person name="LaButti K."/>
            <person name="Viragh M."/>
            <person name="Koriabine M."/>
            <person name="Yan M."/>
            <person name="Riley R."/>
            <person name="Champramary S."/>
            <person name="Plett K.L."/>
            <person name="Tsai I.J."/>
            <person name="Slot J."/>
            <person name="Sipos G."/>
            <person name="Plett J."/>
            <person name="Nagy L.G."/>
            <person name="Grigoriev I.V."/>
        </authorList>
    </citation>
    <scope>NUCLEOTIDE SEQUENCE</scope>
    <source>
        <strain evidence="1">CCBAS 213</strain>
    </source>
</reference>
<name>A0AA39JTW5_ARMTA</name>
<proteinExistence type="predicted"/>
<sequence>MEGVSTVPVRFLSHWFSTLSGNHITHFKVRFATGITDAELLSLLDALAPQPLKNLVLDGLLEGSAEVFGDISQHFPQLTHLLLFQLSSPLGVRATWPEPPIVSASRLASLAHLRYFGWNIGKRLWLPPTPLAGTISEEIDTNESADKGDASNDDAPSNPDEIATMFAKRCPALEEFVLHDIYSGWDISREKDG</sequence>
<dbReference type="EMBL" id="JAUEPS010000041">
    <property type="protein sequence ID" value="KAK0448467.1"/>
    <property type="molecule type" value="Genomic_DNA"/>
</dbReference>
<evidence type="ECO:0000313" key="1">
    <source>
        <dbReference type="EMBL" id="KAK0448467.1"/>
    </source>
</evidence>
<evidence type="ECO:0000313" key="2">
    <source>
        <dbReference type="Proteomes" id="UP001175211"/>
    </source>
</evidence>
<dbReference type="Proteomes" id="UP001175211">
    <property type="component" value="Unassembled WGS sequence"/>
</dbReference>
<dbReference type="GeneID" id="85367238"/>
<organism evidence="1 2">
    <name type="scientific">Armillaria tabescens</name>
    <name type="common">Ringless honey mushroom</name>
    <name type="synonym">Agaricus tabescens</name>
    <dbReference type="NCBI Taxonomy" id="1929756"/>
    <lineage>
        <taxon>Eukaryota</taxon>
        <taxon>Fungi</taxon>
        <taxon>Dikarya</taxon>
        <taxon>Basidiomycota</taxon>
        <taxon>Agaricomycotina</taxon>
        <taxon>Agaricomycetes</taxon>
        <taxon>Agaricomycetidae</taxon>
        <taxon>Agaricales</taxon>
        <taxon>Marasmiineae</taxon>
        <taxon>Physalacriaceae</taxon>
        <taxon>Desarmillaria</taxon>
    </lineage>
</organism>
<accession>A0AA39JTW5</accession>